<feature type="signal peptide" evidence="1">
    <location>
        <begin position="1"/>
        <end position="22"/>
    </location>
</feature>
<organism evidence="3 4">
    <name type="scientific">Frankliniella occidentalis</name>
    <name type="common">Western flower thrips</name>
    <name type="synonym">Euthrips occidentalis</name>
    <dbReference type="NCBI Taxonomy" id="133901"/>
    <lineage>
        <taxon>Eukaryota</taxon>
        <taxon>Metazoa</taxon>
        <taxon>Ecdysozoa</taxon>
        <taxon>Arthropoda</taxon>
        <taxon>Hexapoda</taxon>
        <taxon>Insecta</taxon>
        <taxon>Pterygota</taxon>
        <taxon>Neoptera</taxon>
        <taxon>Paraneoptera</taxon>
        <taxon>Thysanoptera</taxon>
        <taxon>Terebrantia</taxon>
        <taxon>Thripoidea</taxon>
        <taxon>Thripidae</taxon>
        <taxon>Frankliniella</taxon>
    </lineage>
</organism>
<proteinExistence type="predicted"/>
<dbReference type="OrthoDB" id="10528939at2759"/>
<accession>A0A9C6X3E4</accession>
<reference evidence="4" key="1">
    <citation type="submission" date="2025-08" db="UniProtKB">
        <authorList>
            <consortium name="RefSeq"/>
        </authorList>
    </citation>
    <scope>IDENTIFICATION</scope>
    <source>
        <tissue evidence="4">Whole organism</tissue>
    </source>
</reference>
<gene>
    <name evidence="4" type="primary">LOC127750528</name>
</gene>
<sequence length="166" mass="18045">MLTGHKLAVLGALMLLLTAARAPMPIRMPAAVSCMGARCDACADFLVKDHRGIQIPLKPCFCVDFEGRDMALHFTGTDNGTVVFEKEISGESPYPVCYVPRVHDYLQICLTFQDVNSIGNSLQVCTTIQASIINTPPKVFANTNCFVADTQSNTLTYTASPRELKG</sequence>
<dbReference type="KEGG" id="foc:127750528"/>
<protein>
    <submittedName>
        <fullName evidence="4">Uncharacterized protein LOC127750528</fullName>
    </submittedName>
</protein>
<dbReference type="RefSeq" id="XP_052128410.1">
    <property type="nucleotide sequence ID" value="XM_052272450.1"/>
</dbReference>
<dbReference type="AlphaFoldDB" id="A0A9C6X3E4"/>
<name>A0A9C6X3E4_FRAOC</name>
<dbReference type="Proteomes" id="UP000504606">
    <property type="component" value="Unplaced"/>
</dbReference>
<evidence type="ECO:0000256" key="1">
    <source>
        <dbReference type="SAM" id="SignalP"/>
    </source>
</evidence>
<dbReference type="GeneID" id="127750528"/>
<evidence type="ECO:0000313" key="3">
    <source>
        <dbReference type="Proteomes" id="UP000504606"/>
    </source>
</evidence>
<keyword evidence="3" id="KW-1185">Reference proteome</keyword>
<keyword evidence="1" id="KW-0732">Signal</keyword>
<dbReference type="Pfam" id="PF15998">
    <property type="entry name" value="DUF4773"/>
    <property type="match status" value="1"/>
</dbReference>
<dbReference type="InterPro" id="IPR031941">
    <property type="entry name" value="DUF4773"/>
</dbReference>
<feature type="chain" id="PRO_5039073569" evidence="1">
    <location>
        <begin position="23"/>
        <end position="166"/>
    </location>
</feature>
<evidence type="ECO:0000259" key="2">
    <source>
        <dbReference type="Pfam" id="PF15998"/>
    </source>
</evidence>
<evidence type="ECO:0000313" key="4">
    <source>
        <dbReference type="RefSeq" id="XP_052128410.1"/>
    </source>
</evidence>
<feature type="domain" description="DUF4773" evidence="2">
    <location>
        <begin position="33"/>
        <end position="147"/>
    </location>
</feature>